<accession>A0ABR5AWE0</accession>
<keyword evidence="3" id="KW-1185">Reference proteome</keyword>
<keyword evidence="1" id="KW-0472">Membrane</keyword>
<dbReference type="Proteomes" id="UP000031982">
    <property type="component" value="Unassembled WGS sequence"/>
</dbReference>
<reference evidence="2 3" key="1">
    <citation type="submission" date="2015-01" db="EMBL/GenBank/DDBJ databases">
        <title>Genome Assembly of Bacillus badius MTCC 1458.</title>
        <authorList>
            <person name="Verma A."/>
            <person name="Khatri I."/>
            <person name="Mual P."/>
            <person name="Subramanian S."/>
            <person name="Krishnamurthi S."/>
        </authorList>
    </citation>
    <scope>NUCLEOTIDE SEQUENCE [LARGE SCALE GENOMIC DNA]</scope>
    <source>
        <strain evidence="2 3">MTCC 1458</strain>
    </source>
</reference>
<evidence type="ECO:0000256" key="1">
    <source>
        <dbReference type="SAM" id="Phobius"/>
    </source>
</evidence>
<dbReference type="EMBL" id="JXLP01000009">
    <property type="protein sequence ID" value="KIL78543.1"/>
    <property type="molecule type" value="Genomic_DNA"/>
</dbReference>
<proteinExistence type="predicted"/>
<name>A0ABR5AWE0_BACBA</name>
<evidence type="ECO:0000313" key="2">
    <source>
        <dbReference type="EMBL" id="KIL78543.1"/>
    </source>
</evidence>
<comment type="caution">
    <text evidence="2">The sequence shown here is derived from an EMBL/GenBank/DDBJ whole genome shotgun (WGS) entry which is preliminary data.</text>
</comment>
<feature type="transmembrane region" description="Helical" evidence="1">
    <location>
        <begin position="29"/>
        <end position="46"/>
    </location>
</feature>
<sequence length="47" mass="5204">MLCVTGNQETAKEERALKTKSNVFPKGKVFWMLGYMAVLSVIAARGE</sequence>
<organism evidence="2 3">
    <name type="scientific">Bacillus badius</name>
    <dbReference type="NCBI Taxonomy" id="1455"/>
    <lineage>
        <taxon>Bacteria</taxon>
        <taxon>Bacillati</taxon>
        <taxon>Bacillota</taxon>
        <taxon>Bacilli</taxon>
        <taxon>Bacillales</taxon>
        <taxon>Bacillaceae</taxon>
        <taxon>Pseudobacillus</taxon>
    </lineage>
</organism>
<keyword evidence="1" id="KW-1133">Transmembrane helix</keyword>
<gene>
    <name evidence="2" type="ORF">SD77_4223</name>
</gene>
<protein>
    <submittedName>
        <fullName evidence="2">Uncharacterized protein</fullName>
    </submittedName>
</protein>
<keyword evidence="1" id="KW-0812">Transmembrane</keyword>
<evidence type="ECO:0000313" key="3">
    <source>
        <dbReference type="Proteomes" id="UP000031982"/>
    </source>
</evidence>